<keyword evidence="6" id="KW-0106">Calcium</keyword>
<sequence>MKQITLVCLLFAAITFANTKDNKRPNIIFFLVDDLGYMDLGCYGSNFYETPNIDKLANEGIRFTNGYEAAPRCVSSRKSIMAGQYPFRPELQNLTAEHVTLAEALHENGYGTFFTGKWHLAHNEAEMPENQGFDVNVGGCHYGSPPTYWYPYGKGNKKPVPGLEGGKEGEYLTDRLTDETIKYMASQVKNNPNQPFLAYVSHYGVHTPLEGKPEYVKKYRAKLKTMEFSGPAFKNELTGVTKLHQDNAVYAAMIQSIDDSLGKLRASLETLGIADNTIIILTSDNGGLSTTEIGSKRAMATSNKPLKTGKGWLYEGGIRLPLIVYGPDFKGNRVEDTPVVGVDYYPTLLNMAKAPLKPEQHKDGVSFYPLLECKSFKRAPIIWDYDFAKIGTGNPSMAAVRDGDFKLVELKHTKTYELYNVKKDVGENDDLSAQYPDKVKEMKKMLFDFRTSIGISQEVTNKKFQATNKRLYKKMKESKQ</sequence>
<evidence type="ECO:0000313" key="9">
    <source>
        <dbReference type="EMBL" id="ANW94855.1"/>
    </source>
</evidence>
<dbReference type="Gene3D" id="3.30.1120.10">
    <property type="match status" value="1"/>
</dbReference>
<dbReference type="SUPFAM" id="SSF53649">
    <property type="entry name" value="Alkaline phosphatase-like"/>
    <property type="match status" value="1"/>
</dbReference>
<dbReference type="Gene3D" id="3.40.720.10">
    <property type="entry name" value="Alkaline Phosphatase, subunit A"/>
    <property type="match status" value="1"/>
</dbReference>
<dbReference type="PANTHER" id="PTHR42693">
    <property type="entry name" value="ARYLSULFATASE FAMILY MEMBER"/>
    <property type="match status" value="1"/>
</dbReference>
<evidence type="ECO:0000256" key="2">
    <source>
        <dbReference type="ARBA" id="ARBA00008779"/>
    </source>
</evidence>
<name>A0A1B1Y254_9FLAO</name>
<dbReference type="AlphaFoldDB" id="A0A1B1Y254"/>
<evidence type="ECO:0000256" key="6">
    <source>
        <dbReference type="ARBA" id="ARBA00022837"/>
    </source>
</evidence>
<keyword evidence="5" id="KW-0378">Hydrolase</keyword>
<dbReference type="CDD" id="cd16144">
    <property type="entry name" value="ARS_like"/>
    <property type="match status" value="1"/>
</dbReference>
<comment type="cofactor">
    <cofactor evidence="1">
        <name>Ca(2+)</name>
        <dbReference type="ChEBI" id="CHEBI:29108"/>
    </cofactor>
</comment>
<dbReference type="Pfam" id="PF00884">
    <property type="entry name" value="Sulfatase"/>
    <property type="match status" value="1"/>
</dbReference>
<feature type="chain" id="PRO_5008532377" description="Sulfatase N-terminal domain-containing protein" evidence="7">
    <location>
        <begin position="20"/>
        <end position="480"/>
    </location>
</feature>
<evidence type="ECO:0000256" key="7">
    <source>
        <dbReference type="SAM" id="SignalP"/>
    </source>
</evidence>
<evidence type="ECO:0000256" key="5">
    <source>
        <dbReference type="ARBA" id="ARBA00022801"/>
    </source>
</evidence>
<reference evidence="9 10" key="1">
    <citation type="submission" date="2016-02" db="EMBL/GenBank/DDBJ databases">
        <authorList>
            <person name="Wen L."/>
            <person name="He K."/>
            <person name="Yang H."/>
        </authorList>
    </citation>
    <scope>NUCLEOTIDE SEQUENCE [LARGE SCALE GENOMIC DNA]</scope>
    <source>
        <strain evidence="9 10">CZ1127</strain>
    </source>
</reference>
<feature type="domain" description="Sulfatase N-terminal" evidence="8">
    <location>
        <begin position="25"/>
        <end position="352"/>
    </location>
</feature>
<dbReference type="PANTHER" id="PTHR42693:SF42">
    <property type="entry name" value="ARYLSULFATASE G"/>
    <property type="match status" value="1"/>
</dbReference>
<keyword evidence="4 7" id="KW-0732">Signal</keyword>
<organism evidence="9 10">
    <name type="scientific">Wenyingzhuangia fucanilytica</name>
    <dbReference type="NCBI Taxonomy" id="1790137"/>
    <lineage>
        <taxon>Bacteria</taxon>
        <taxon>Pseudomonadati</taxon>
        <taxon>Bacteroidota</taxon>
        <taxon>Flavobacteriia</taxon>
        <taxon>Flavobacteriales</taxon>
        <taxon>Flavobacteriaceae</taxon>
        <taxon>Wenyingzhuangia</taxon>
    </lineage>
</organism>
<protein>
    <recommendedName>
        <fullName evidence="8">Sulfatase N-terminal domain-containing protein</fullName>
    </recommendedName>
</protein>
<feature type="signal peptide" evidence="7">
    <location>
        <begin position="1"/>
        <end position="19"/>
    </location>
</feature>
<dbReference type="GO" id="GO:0046872">
    <property type="term" value="F:metal ion binding"/>
    <property type="evidence" value="ECO:0007669"/>
    <property type="project" value="UniProtKB-KW"/>
</dbReference>
<keyword evidence="3" id="KW-0479">Metal-binding</keyword>
<dbReference type="InterPro" id="IPR017850">
    <property type="entry name" value="Alkaline_phosphatase_core_sf"/>
</dbReference>
<dbReference type="InterPro" id="IPR050738">
    <property type="entry name" value="Sulfatase"/>
</dbReference>
<evidence type="ECO:0000259" key="8">
    <source>
        <dbReference type="Pfam" id="PF00884"/>
    </source>
</evidence>
<evidence type="ECO:0000256" key="3">
    <source>
        <dbReference type="ARBA" id="ARBA00022723"/>
    </source>
</evidence>
<dbReference type="KEGG" id="wfu:AXE80_00450"/>
<dbReference type="GO" id="GO:0004065">
    <property type="term" value="F:arylsulfatase activity"/>
    <property type="evidence" value="ECO:0007669"/>
    <property type="project" value="TreeGrafter"/>
</dbReference>
<dbReference type="STRING" id="1790137.AXE80_00450"/>
<evidence type="ECO:0000313" key="10">
    <source>
        <dbReference type="Proteomes" id="UP000092967"/>
    </source>
</evidence>
<gene>
    <name evidence="9" type="ORF">AXE80_00450</name>
</gene>
<evidence type="ECO:0000256" key="1">
    <source>
        <dbReference type="ARBA" id="ARBA00001913"/>
    </source>
</evidence>
<dbReference type="RefSeq" id="WP_068823960.1">
    <property type="nucleotide sequence ID" value="NZ_CP014224.1"/>
</dbReference>
<dbReference type="InterPro" id="IPR000917">
    <property type="entry name" value="Sulfatase_N"/>
</dbReference>
<accession>A0A1B1Y254</accession>
<dbReference type="OrthoDB" id="9765065at2"/>
<keyword evidence="10" id="KW-1185">Reference proteome</keyword>
<comment type="similarity">
    <text evidence="2">Belongs to the sulfatase family.</text>
</comment>
<proteinExistence type="inferred from homology"/>
<evidence type="ECO:0000256" key="4">
    <source>
        <dbReference type="ARBA" id="ARBA00022729"/>
    </source>
</evidence>
<dbReference type="Proteomes" id="UP000092967">
    <property type="component" value="Chromosome"/>
</dbReference>
<dbReference type="EMBL" id="CP014224">
    <property type="protein sequence ID" value="ANW94855.1"/>
    <property type="molecule type" value="Genomic_DNA"/>
</dbReference>